<reference evidence="2 3" key="1">
    <citation type="submission" date="2015-07" db="EMBL/GenBank/DDBJ databases">
        <title>The genome of Pseudoloma neurophilia, a relevant intracellular parasite of the zebrafish.</title>
        <authorList>
            <person name="Ndikumana S."/>
            <person name="Pelin A."/>
            <person name="Sanders J."/>
            <person name="Corradi N."/>
        </authorList>
    </citation>
    <scope>NUCLEOTIDE SEQUENCE [LARGE SCALE GENOMIC DNA]</scope>
    <source>
        <strain evidence="2 3">MK1</strain>
    </source>
</reference>
<feature type="transmembrane region" description="Helical" evidence="1">
    <location>
        <begin position="66"/>
        <end position="91"/>
    </location>
</feature>
<protein>
    <submittedName>
        <fullName evidence="2">Putative transporter</fullName>
    </submittedName>
</protein>
<dbReference type="AlphaFoldDB" id="A0A0R0LX47"/>
<evidence type="ECO:0000256" key="1">
    <source>
        <dbReference type="SAM" id="Phobius"/>
    </source>
</evidence>
<evidence type="ECO:0000313" key="2">
    <source>
        <dbReference type="EMBL" id="KRH93897.1"/>
    </source>
</evidence>
<dbReference type="EMBL" id="LGUB01000184">
    <property type="protein sequence ID" value="KRH93897.1"/>
    <property type="molecule type" value="Genomic_DNA"/>
</dbReference>
<feature type="transmembrane region" description="Helical" evidence="1">
    <location>
        <begin position="34"/>
        <end position="54"/>
    </location>
</feature>
<name>A0A0R0LX47_9MICR</name>
<gene>
    <name evidence="2" type="ORF">M153_4950001289</name>
</gene>
<dbReference type="OrthoDB" id="2188762at2759"/>
<evidence type="ECO:0000313" key="3">
    <source>
        <dbReference type="Proteomes" id="UP000051530"/>
    </source>
</evidence>
<dbReference type="Proteomes" id="UP000051530">
    <property type="component" value="Unassembled WGS sequence"/>
</dbReference>
<feature type="transmembrane region" description="Helical" evidence="1">
    <location>
        <begin position="97"/>
        <end position="122"/>
    </location>
</feature>
<keyword evidence="1" id="KW-0472">Membrane</keyword>
<proteinExistence type="predicted"/>
<organism evidence="2 3">
    <name type="scientific">Pseudoloma neurophilia</name>
    <dbReference type="NCBI Taxonomy" id="146866"/>
    <lineage>
        <taxon>Eukaryota</taxon>
        <taxon>Fungi</taxon>
        <taxon>Fungi incertae sedis</taxon>
        <taxon>Microsporidia</taxon>
        <taxon>Pseudoloma</taxon>
    </lineage>
</organism>
<keyword evidence="1" id="KW-0812">Transmembrane</keyword>
<dbReference type="VEuPathDB" id="MicrosporidiaDB:M153_4950001289"/>
<sequence length="154" mass="18679">MAKFKITTNKILFVISLFLDIFFCYFYWSDKRLFYYIFIPIFIIILSYLKLFHFRVCFTYINRKNVNIALLSNIWSLLFRLYFVSLFFLTWSFDNLLWNFLFSLLFFVDFCINIYFIFTIYFMKSLLYFNINIPVDGWGIAEKVDAIGDAIPGL</sequence>
<keyword evidence="1" id="KW-1133">Transmembrane helix</keyword>
<accession>A0A0R0LX47</accession>
<keyword evidence="3" id="KW-1185">Reference proteome</keyword>
<feature type="transmembrane region" description="Helical" evidence="1">
    <location>
        <begin position="12"/>
        <end position="28"/>
    </location>
</feature>
<comment type="caution">
    <text evidence="2">The sequence shown here is derived from an EMBL/GenBank/DDBJ whole genome shotgun (WGS) entry which is preliminary data.</text>
</comment>